<gene>
    <name evidence="3" type="ORF">CRENPOLYSF2_1190011</name>
</gene>
<feature type="domain" description="GPI inositol-deacylase PGAP1-like alpha/beta" evidence="2">
    <location>
        <begin position="155"/>
        <end position="200"/>
    </location>
</feature>
<name>A0A1R4GZS5_9GAMM</name>
<keyword evidence="4" id="KW-1185">Reference proteome</keyword>
<dbReference type="AlphaFoldDB" id="A0A1R4GZS5"/>
<evidence type="ECO:0000313" key="3">
    <source>
        <dbReference type="EMBL" id="SJM89518.1"/>
    </source>
</evidence>
<dbReference type="OrthoDB" id="5592666at2"/>
<dbReference type="EMBL" id="FUKJ01000023">
    <property type="protein sequence ID" value="SJM89518.1"/>
    <property type="molecule type" value="Genomic_DNA"/>
</dbReference>
<sequence length="388" mass="42537">MMILFNLSRYFKRCYGVYVLLVLTALGSLGVAHGATDTNNATVKPRQVVLLLHGMSSNAAKWNKLVNNNAGFDWRCSNTRDPKFSTLSIKPNSEGVYCMRFNFGAYDRISTAPKGLDKKICSEAGGCAGDYSTFDSLGKEIEAAIIRIRTRLGINVQIVLLGHSRGGLAARAFLESTSTLRANVVGLMTTGTPHAGSPLGRYYTYMNINCLPESKYDGLFDTGNCADDWRFINSYPIKDLGGLDLKAPTIAFLSDASTSITALNNKIAAIPPIIRFTQLTYTNIKFGCLGGDPIDPETGCGYDIFGSIIRFKPSGKSLDYVLNKRPRNTLTGDGIVPVTSQKMTSLKGWNRSVTSYARINRIHTTEAEQILDLSTALKNMYKRLGWVI</sequence>
<evidence type="ECO:0000256" key="1">
    <source>
        <dbReference type="SAM" id="SignalP"/>
    </source>
</evidence>
<dbReference type="GO" id="GO:0016788">
    <property type="term" value="F:hydrolase activity, acting on ester bonds"/>
    <property type="evidence" value="ECO:0007669"/>
    <property type="project" value="InterPro"/>
</dbReference>
<keyword evidence="1" id="KW-0732">Signal</keyword>
<dbReference type="RefSeq" id="WP_087145671.1">
    <property type="nucleotide sequence ID" value="NZ_FUKJ01000023.1"/>
</dbReference>
<evidence type="ECO:0000313" key="4">
    <source>
        <dbReference type="Proteomes" id="UP000195442"/>
    </source>
</evidence>
<dbReference type="Gene3D" id="3.40.50.1820">
    <property type="entry name" value="alpha/beta hydrolase"/>
    <property type="match status" value="1"/>
</dbReference>
<reference evidence="4" key="1">
    <citation type="submission" date="2017-02" db="EMBL/GenBank/DDBJ databases">
        <authorList>
            <person name="Daims H."/>
        </authorList>
    </citation>
    <scope>NUCLEOTIDE SEQUENCE [LARGE SCALE GENOMIC DNA]</scope>
</reference>
<dbReference type="SUPFAM" id="SSF53474">
    <property type="entry name" value="alpha/beta-Hydrolases"/>
    <property type="match status" value="1"/>
</dbReference>
<dbReference type="InterPro" id="IPR012908">
    <property type="entry name" value="PGAP1-ab_dom-like"/>
</dbReference>
<dbReference type="Proteomes" id="UP000195442">
    <property type="component" value="Unassembled WGS sequence"/>
</dbReference>
<dbReference type="Pfam" id="PF07819">
    <property type="entry name" value="PGAP1"/>
    <property type="match status" value="1"/>
</dbReference>
<organism evidence="3 4">
    <name type="scientific">Crenothrix polyspora</name>
    <dbReference type="NCBI Taxonomy" id="360316"/>
    <lineage>
        <taxon>Bacteria</taxon>
        <taxon>Pseudomonadati</taxon>
        <taxon>Pseudomonadota</taxon>
        <taxon>Gammaproteobacteria</taxon>
        <taxon>Methylococcales</taxon>
        <taxon>Crenotrichaceae</taxon>
        <taxon>Crenothrix</taxon>
    </lineage>
</organism>
<protein>
    <submittedName>
        <fullName evidence="3">Peptidase domain-containing protein</fullName>
    </submittedName>
</protein>
<feature type="signal peptide" evidence="1">
    <location>
        <begin position="1"/>
        <end position="34"/>
    </location>
</feature>
<feature type="chain" id="PRO_5012187534" evidence="1">
    <location>
        <begin position="35"/>
        <end position="388"/>
    </location>
</feature>
<evidence type="ECO:0000259" key="2">
    <source>
        <dbReference type="Pfam" id="PF07819"/>
    </source>
</evidence>
<proteinExistence type="predicted"/>
<dbReference type="InterPro" id="IPR029058">
    <property type="entry name" value="AB_hydrolase_fold"/>
</dbReference>
<accession>A0A1R4GZS5</accession>